<dbReference type="InterPro" id="IPR036412">
    <property type="entry name" value="HAD-like_sf"/>
</dbReference>
<dbReference type="SUPFAM" id="SSF56784">
    <property type="entry name" value="HAD-like"/>
    <property type="match status" value="1"/>
</dbReference>
<reference evidence="1" key="1">
    <citation type="submission" date="2021-01" db="EMBL/GenBank/DDBJ databases">
        <title>Whole genome shotgun sequence of Planotetraspora thailandica NBRC 104271.</title>
        <authorList>
            <person name="Komaki H."/>
            <person name="Tamura T."/>
        </authorList>
    </citation>
    <scope>NUCLEOTIDE SEQUENCE</scope>
    <source>
        <strain evidence="1">NBRC 104271</strain>
    </source>
</reference>
<dbReference type="SFLD" id="SFLDG01129">
    <property type="entry name" value="C1.5:_HAD__Beta-PGM__Phosphata"/>
    <property type="match status" value="1"/>
</dbReference>
<dbReference type="Gene3D" id="3.40.50.1000">
    <property type="entry name" value="HAD superfamily/HAD-like"/>
    <property type="match status" value="1"/>
</dbReference>
<dbReference type="EMBL" id="BOOR01000068">
    <property type="protein sequence ID" value="GII58628.1"/>
    <property type="molecule type" value="Genomic_DNA"/>
</dbReference>
<dbReference type="AlphaFoldDB" id="A0A8J3Y0J6"/>
<dbReference type="PRINTS" id="PR00413">
    <property type="entry name" value="HADHALOGNASE"/>
</dbReference>
<protein>
    <submittedName>
        <fullName evidence="1">Haloacid dehalogenase</fullName>
    </submittedName>
</protein>
<dbReference type="InterPro" id="IPR052898">
    <property type="entry name" value="ACAD10-like"/>
</dbReference>
<dbReference type="NCBIfam" id="TIGR01549">
    <property type="entry name" value="HAD-SF-IA-v1"/>
    <property type="match status" value="1"/>
</dbReference>
<dbReference type="InterPro" id="IPR006439">
    <property type="entry name" value="HAD-SF_hydro_IA"/>
</dbReference>
<keyword evidence="2" id="KW-1185">Reference proteome</keyword>
<dbReference type="NCBIfam" id="TIGR01509">
    <property type="entry name" value="HAD-SF-IA-v3"/>
    <property type="match status" value="1"/>
</dbReference>
<dbReference type="InterPro" id="IPR023198">
    <property type="entry name" value="PGP-like_dom2"/>
</dbReference>
<dbReference type="Proteomes" id="UP000605992">
    <property type="component" value="Unassembled WGS sequence"/>
</dbReference>
<evidence type="ECO:0000313" key="2">
    <source>
        <dbReference type="Proteomes" id="UP000605992"/>
    </source>
</evidence>
<dbReference type="Gene3D" id="1.10.150.240">
    <property type="entry name" value="Putative phosphatase, domain 2"/>
    <property type="match status" value="1"/>
</dbReference>
<dbReference type="SFLD" id="SFLDS00003">
    <property type="entry name" value="Haloacid_Dehalogenase"/>
    <property type="match status" value="1"/>
</dbReference>
<comment type="caution">
    <text evidence="1">The sequence shown here is derived from an EMBL/GenBank/DDBJ whole genome shotgun (WGS) entry which is preliminary data.</text>
</comment>
<sequence>MAVKAVVFDIGGVLEIDPPLGVSAKWEEKLGLEPGEINRRAGDLWRDGAVGAVSEEEVHQGLAEIFALDAATVDAFMADIWVQYLGTLNEELAAYATSLRPRYRTAILSNSFVGAREKEQAAYGFGELVDFIVYSHEVGMSKPDRRIYELTCERLGVLPEETVFLDDVEAYVEGAREAGIHAVLFKDNAQAISEIDALLR</sequence>
<name>A0A8J3Y0J6_9ACTN</name>
<proteinExistence type="predicted"/>
<accession>A0A8J3Y0J6</accession>
<dbReference type="PANTHER" id="PTHR47829:SF1">
    <property type="entry name" value="HAD FAMILY PHOSPHATASE"/>
    <property type="match status" value="1"/>
</dbReference>
<dbReference type="CDD" id="cd02603">
    <property type="entry name" value="HAD_sEH-N_like"/>
    <property type="match status" value="1"/>
</dbReference>
<dbReference type="RefSeq" id="WP_239119592.1">
    <property type="nucleotide sequence ID" value="NZ_BOOR01000068.1"/>
</dbReference>
<dbReference type="PANTHER" id="PTHR47829">
    <property type="entry name" value="HYDROLASE, PUTATIVE (AFU_ORTHOLOGUE AFUA_1G12880)-RELATED"/>
    <property type="match status" value="1"/>
</dbReference>
<organism evidence="1 2">
    <name type="scientific">Planotetraspora thailandica</name>
    <dbReference type="NCBI Taxonomy" id="487172"/>
    <lineage>
        <taxon>Bacteria</taxon>
        <taxon>Bacillati</taxon>
        <taxon>Actinomycetota</taxon>
        <taxon>Actinomycetes</taxon>
        <taxon>Streptosporangiales</taxon>
        <taxon>Streptosporangiaceae</taxon>
        <taxon>Planotetraspora</taxon>
    </lineage>
</organism>
<dbReference type="Pfam" id="PF00702">
    <property type="entry name" value="Hydrolase"/>
    <property type="match status" value="1"/>
</dbReference>
<evidence type="ECO:0000313" key="1">
    <source>
        <dbReference type="EMBL" id="GII58628.1"/>
    </source>
</evidence>
<gene>
    <name evidence="1" type="ORF">Pth03_70170</name>
</gene>
<dbReference type="InterPro" id="IPR023214">
    <property type="entry name" value="HAD_sf"/>
</dbReference>